<dbReference type="InterPro" id="IPR036188">
    <property type="entry name" value="FAD/NAD-bd_sf"/>
</dbReference>
<gene>
    <name evidence="8" type="ORF">CYY_005127</name>
</gene>
<feature type="binding site" evidence="5">
    <location>
        <position position="249"/>
    </location>
    <ligand>
        <name>FAD</name>
        <dbReference type="ChEBI" id="CHEBI:57692"/>
    </ligand>
</feature>
<feature type="domain" description="Amine oxidase" evidence="7">
    <location>
        <begin position="16"/>
        <end position="472"/>
    </location>
</feature>
<dbReference type="GO" id="GO:0097621">
    <property type="term" value="F:monoamine oxidase activity"/>
    <property type="evidence" value="ECO:0007669"/>
    <property type="project" value="UniProtKB-EC"/>
</dbReference>
<keyword evidence="3 6" id="KW-0560">Oxidoreductase</keyword>
<dbReference type="InterPro" id="IPR002937">
    <property type="entry name" value="Amino_oxidase"/>
</dbReference>
<reference evidence="8" key="1">
    <citation type="submission" date="2020-01" db="EMBL/GenBank/DDBJ databases">
        <title>Development of genomics and gene disruption for Polysphondylium violaceum indicates a role for the polyketide synthase stlB in stalk morphogenesis.</title>
        <authorList>
            <person name="Narita B."/>
            <person name="Kawabe Y."/>
            <person name="Kin K."/>
            <person name="Saito T."/>
            <person name="Gibbs R."/>
            <person name="Kuspa A."/>
            <person name="Muzny D."/>
            <person name="Queller D."/>
            <person name="Richards S."/>
            <person name="Strassman J."/>
            <person name="Sucgang R."/>
            <person name="Worley K."/>
            <person name="Schaap P."/>
        </authorList>
    </citation>
    <scope>NUCLEOTIDE SEQUENCE</scope>
    <source>
        <strain evidence="8">QSvi11</strain>
    </source>
</reference>
<dbReference type="PANTHER" id="PTHR43563">
    <property type="entry name" value="AMINE OXIDASE"/>
    <property type="match status" value="1"/>
</dbReference>
<feature type="binding site" evidence="5">
    <location>
        <begin position="38"/>
        <end position="39"/>
    </location>
    <ligand>
        <name>FAD</name>
        <dbReference type="ChEBI" id="CHEBI:57692"/>
    </ligand>
</feature>
<evidence type="ECO:0000256" key="1">
    <source>
        <dbReference type="ARBA" id="ARBA00001974"/>
    </source>
</evidence>
<dbReference type="OrthoDB" id="5046242at2759"/>
<evidence type="ECO:0000313" key="8">
    <source>
        <dbReference type="EMBL" id="KAF2073578.1"/>
    </source>
</evidence>
<dbReference type="Pfam" id="PF01593">
    <property type="entry name" value="Amino_oxidase"/>
    <property type="match status" value="1"/>
</dbReference>
<keyword evidence="9" id="KW-1185">Reference proteome</keyword>
<comment type="cofactor">
    <cofactor evidence="1 6">
        <name>FAD</name>
        <dbReference type="ChEBI" id="CHEBI:57692"/>
    </cofactor>
</comment>
<evidence type="ECO:0000256" key="6">
    <source>
        <dbReference type="RuleBase" id="RU362067"/>
    </source>
</evidence>
<dbReference type="SUPFAM" id="SSF54373">
    <property type="entry name" value="FAD-linked reductases, C-terminal domain"/>
    <property type="match status" value="1"/>
</dbReference>
<dbReference type="Proteomes" id="UP000695562">
    <property type="component" value="Unassembled WGS sequence"/>
</dbReference>
<sequence>MGSICQYDVIILGAGVAGLRTAELLLQTDKSLNVLVLEARDRVGGRTNSFQHNNHSYDIGGQWVSPHQKNVMTLIDEIGLETYSQNTNGTKVMEFAPDNRQTFSGFIPPIGFVQALKLQFIFWKLEYMMRQVPDMGVGLDLNKDYSKAREWDKISCEQWINDNIASEDLKNLFRVSMSAIFCEHPKNISLLFMLMAFKSIGGIERALSVKGGAQEKKIYNSAYQIAMFLEKRVNELSQEPRAIRFNHTVSRVSDYDSYPVKVECDNGESFTCKYLVSTIPPPLCKEITYNPPLPKARQTLIDTASMGKVIKFLVFYESNLWAHHSNITKYSGEVISFGPGVSFVYDATLENGSNPCIVGFFVGENALNWSKKRSDERKTHVTDFLFKTLGDGKDSRYLNPSEYIECDWSKEEFSKGGYSIVIPNKTSFLDYKDSLFKFIGRMHFAGSETAKDWVGYIDGAVGSAERVANEVLYQINPCKETKVKTGVIDYNDSAFADDKNQKSVLSTIATNYKHIINVGIIFIATYKVMQYIAIKD</sequence>
<protein>
    <recommendedName>
        <fullName evidence="6">Amine oxidase</fullName>
        <ecNumber evidence="6">1.4.3.-</ecNumber>
    </recommendedName>
</protein>
<proteinExistence type="inferred from homology"/>
<organism evidence="8 9">
    <name type="scientific">Polysphondylium violaceum</name>
    <dbReference type="NCBI Taxonomy" id="133409"/>
    <lineage>
        <taxon>Eukaryota</taxon>
        <taxon>Amoebozoa</taxon>
        <taxon>Evosea</taxon>
        <taxon>Eumycetozoa</taxon>
        <taxon>Dictyostelia</taxon>
        <taxon>Dictyosteliales</taxon>
        <taxon>Dictyosteliaceae</taxon>
        <taxon>Polysphondylium</taxon>
    </lineage>
</organism>
<dbReference type="SUPFAM" id="SSF51905">
    <property type="entry name" value="FAD/NAD(P)-binding domain"/>
    <property type="match status" value="1"/>
</dbReference>
<dbReference type="InterPro" id="IPR001613">
    <property type="entry name" value="Flavin_amine_oxidase"/>
</dbReference>
<evidence type="ECO:0000256" key="5">
    <source>
        <dbReference type="PIRSR" id="PIRSR601613-1"/>
    </source>
</evidence>
<comment type="similarity">
    <text evidence="2 6">Belongs to the flavin monoamine oxidase family.</text>
</comment>
<accession>A0A8J4PSA2</accession>
<feature type="binding site" evidence="5">
    <location>
        <position position="448"/>
    </location>
    <ligand>
        <name>FAD</name>
        <dbReference type="ChEBI" id="CHEBI:57692"/>
    </ligand>
</feature>
<dbReference type="EMBL" id="AJWJ01000196">
    <property type="protein sequence ID" value="KAF2073578.1"/>
    <property type="molecule type" value="Genomic_DNA"/>
</dbReference>
<dbReference type="InterPro" id="IPR050703">
    <property type="entry name" value="Flavin_MAO"/>
</dbReference>
<keyword evidence="6" id="KW-0285">Flavoprotein</keyword>
<evidence type="ECO:0000256" key="4">
    <source>
        <dbReference type="ARBA" id="ARBA00048448"/>
    </source>
</evidence>
<evidence type="ECO:0000259" key="7">
    <source>
        <dbReference type="Pfam" id="PF01593"/>
    </source>
</evidence>
<evidence type="ECO:0000256" key="2">
    <source>
        <dbReference type="ARBA" id="ARBA00005995"/>
    </source>
</evidence>
<dbReference type="Gene3D" id="3.50.50.60">
    <property type="entry name" value="FAD/NAD(P)-binding domain"/>
    <property type="match status" value="1"/>
</dbReference>
<dbReference type="PANTHER" id="PTHR43563:SF1">
    <property type="entry name" value="AMINE OXIDASE [FLAVIN-CONTAINING] B"/>
    <property type="match status" value="1"/>
</dbReference>
<dbReference type="PRINTS" id="PR00757">
    <property type="entry name" value="AMINEOXDASEF"/>
</dbReference>
<dbReference type="AlphaFoldDB" id="A0A8J4PSA2"/>
<feature type="binding site" evidence="5">
    <location>
        <position position="360"/>
    </location>
    <ligand>
        <name>substrate</name>
    </ligand>
</feature>
<evidence type="ECO:0000313" key="9">
    <source>
        <dbReference type="Proteomes" id="UP000695562"/>
    </source>
</evidence>
<keyword evidence="6" id="KW-0274">FAD</keyword>
<dbReference type="EC" id="1.4.3.-" evidence="6"/>
<comment type="caution">
    <text evidence="8">The sequence shown here is derived from an EMBL/GenBank/DDBJ whole genome shotgun (WGS) entry which is preliminary data.</text>
</comment>
<name>A0A8J4PSA2_9MYCE</name>
<evidence type="ECO:0000256" key="3">
    <source>
        <dbReference type="ARBA" id="ARBA00023002"/>
    </source>
</evidence>
<comment type="catalytic activity">
    <reaction evidence="4">
        <text>a secondary aliphatic amine + O2 + H2O = a primary amine + an aldehyde + H2O2</text>
        <dbReference type="Rhea" id="RHEA:26414"/>
        <dbReference type="ChEBI" id="CHEBI:15377"/>
        <dbReference type="ChEBI" id="CHEBI:15379"/>
        <dbReference type="ChEBI" id="CHEBI:16240"/>
        <dbReference type="ChEBI" id="CHEBI:17478"/>
        <dbReference type="ChEBI" id="CHEBI:58855"/>
        <dbReference type="ChEBI" id="CHEBI:65296"/>
        <dbReference type="EC" id="1.4.3.4"/>
    </reaction>
</comment>